<feature type="compositionally biased region" description="Pro residues" evidence="13">
    <location>
        <begin position="416"/>
        <end position="425"/>
    </location>
</feature>
<comment type="similarity">
    <text evidence="2 10 12">Belongs to the AdoMet synthase family.</text>
</comment>
<keyword evidence="6 10" id="KW-0547">Nucleotide-binding</keyword>
<feature type="binding site" description="in other chain" evidence="10">
    <location>
        <position position="102"/>
    </location>
    <ligand>
        <name>L-methionine</name>
        <dbReference type="ChEBI" id="CHEBI:57844"/>
        <note>ligand shared between two neighboring subunits</note>
    </ligand>
</feature>
<feature type="binding site" evidence="10">
    <location>
        <position position="283"/>
    </location>
    <ligand>
        <name>ATP</name>
        <dbReference type="ChEBI" id="CHEBI:30616"/>
        <note>ligand shared between two neighboring subunits</note>
    </ligand>
</feature>
<accession>A0A6N7EK39</accession>
<dbReference type="GO" id="GO:0004478">
    <property type="term" value="F:methionine adenosyltransferase activity"/>
    <property type="evidence" value="ECO:0007669"/>
    <property type="project" value="UniProtKB-UniRule"/>
</dbReference>
<evidence type="ECO:0000256" key="1">
    <source>
        <dbReference type="ARBA" id="ARBA00005224"/>
    </source>
</evidence>
<dbReference type="FunFam" id="3.30.300.10:FF:000003">
    <property type="entry name" value="S-adenosylmethionine synthase"/>
    <property type="match status" value="1"/>
</dbReference>
<dbReference type="PROSITE" id="PS00376">
    <property type="entry name" value="ADOMET_SYNTHASE_1"/>
    <property type="match status" value="1"/>
</dbReference>
<feature type="binding site" evidence="10">
    <location>
        <position position="256"/>
    </location>
    <ligand>
        <name>ATP</name>
        <dbReference type="ChEBI" id="CHEBI:30616"/>
        <note>ligand shared between two neighboring subunits</note>
    </ligand>
</feature>
<keyword evidence="7 10" id="KW-0067">ATP-binding</keyword>
<feature type="binding site" description="in other chain" evidence="10">
    <location>
        <begin position="247"/>
        <end position="248"/>
    </location>
    <ligand>
        <name>ATP</name>
        <dbReference type="ChEBI" id="CHEBI:30616"/>
        <note>ligand shared between two neighboring subunits</note>
    </ligand>
</feature>
<dbReference type="NCBIfam" id="TIGR01034">
    <property type="entry name" value="metK"/>
    <property type="match status" value="1"/>
</dbReference>
<feature type="binding site" description="in other chain" evidence="10">
    <location>
        <position position="287"/>
    </location>
    <ligand>
        <name>L-methionine</name>
        <dbReference type="ChEBI" id="CHEBI:57844"/>
        <note>ligand shared between two neighboring subunits</note>
    </ligand>
</feature>
<dbReference type="EC" id="2.5.1.6" evidence="10"/>
<comment type="cofactor">
    <cofactor evidence="10">
        <name>K(+)</name>
        <dbReference type="ChEBI" id="CHEBI:29103"/>
    </cofactor>
    <text evidence="10">Binds 1 potassium ion per subunit.</text>
</comment>
<evidence type="ECO:0000313" key="17">
    <source>
        <dbReference type="EMBL" id="MPV36566.1"/>
    </source>
</evidence>
<dbReference type="GO" id="GO:0006556">
    <property type="term" value="P:S-adenosylmethionine biosynthetic process"/>
    <property type="evidence" value="ECO:0007669"/>
    <property type="project" value="UniProtKB-UniRule"/>
</dbReference>
<evidence type="ECO:0000256" key="10">
    <source>
        <dbReference type="HAMAP-Rule" id="MF_00086"/>
    </source>
</evidence>
<dbReference type="GO" id="GO:0000287">
    <property type="term" value="F:magnesium ion binding"/>
    <property type="evidence" value="ECO:0007669"/>
    <property type="project" value="UniProtKB-UniRule"/>
</dbReference>
<evidence type="ECO:0000259" key="15">
    <source>
        <dbReference type="Pfam" id="PF02772"/>
    </source>
</evidence>
<feature type="binding site" evidence="10">
    <location>
        <position position="256"/>
    </location>
    <ligand>
        <name>L-methionine</name>
        <dbReference type="ChEBI" id="CHEBI:57844"/>
        <note>ligand shared between two neighboring subunits</note>
    </ligand>
</feature>
<dbReference type="GO" id="GO:0005737">
    <property type="term" value="C:cytoplasm"/>
    <property type="evidence" value="ECO:0007669"/>
    <property type="project" value="UniProtKB-SubCell"/>
</dbReference>
<dbReference type="CDD" id="cd18079">
    <property type="entry name" value="S-AdoMet_synt"/>
    <property type="match status" value="1"/>
</dbReference>
<dbReference type="InterPro" id="IPR022630">
    <property type="entry name" value="S-AdoMet_synt_C"/>
</dbReference>
<dbReference type="EMBL" id="WHPC01000014">
    <property type="protein sequence ID" value="MPV36566.1"/>
    <property type="molecule type" value="Genomic_DNA"/>
</dbReference>
<comment type="subunit">
    <text evidence="10">Homotetramer; dimer of dimers.</text>
</comment>
<evidence type="ECO:0000256" key="9">
    <source>
        <dbReference type="ARBA" id="ARBA00022958"/>
    </source>
</evidence>
<evidence type="ECO:0000256" key="5">
    <source>
        <dbReference type="ARBA" id="ARBA00022723"/>
    </source>
</evidence>
<dbReference type="HAMAP" id="MF_00086">
    <property type="entry name" value="S_AdoMet_synth1"/>
    <property type="match status" value="1"/>
</dbReference>
<dbReference type="RefSeq" id="WP_152196660.1">
    <property type="nucleotide sequence ID" value="NZ_VUKD01000007.1"/>
</dbReference>
<evidence type="ECO:0000256" key="3">
    <source>
        <dbReference type="ARBA" id="ARBA00022563"/>
    </source>
</evidence>
<dbReference type="Pfam" id="PF02773">
    <property type="entry name" value="S-AdoMet_synt_C"/>
    <property type="match status" value="1"/>
</dbReference>
<dbReference type="Pfam" id="PF02772">
    <property type="entry name" value="S-AdoMet_synt_M"/>
    <property type="match status" value="1"/>
</dbReference>
<dbReference type="InterPro" id="IPR022629">
    <property type="entry name" value="S-AdoMet_synt_central"/>
</dbReference>
<keyword evidence="3 10" id="KW-0554">One-carbon metabolism</keyword>
<name>A0A6N7EK39_9MICO</name>
<dbReference type="Proteomes" id="UP000437709">
    <property type="component" value="Unassembled WGS sequence"/>
</dbReference>
<feature type="binding site" description="in other chain" evidence="10">
    <location>
        <position position="59"/>
    </location>
    <ligand>
        <name>L-methionine</name>
        <dbReference type="ChEBI" id="CHEBI:57844"/>
        <note>ligand shared between two neighboring subunits</note>
    </ligand>
</feature>
<evidence type="ECO:0000256" key="4">
    <source>
        <dbReference type="ARBA" id="ARBA00022679"/>
    </source>
</evidence>
<comment type="catalytic activity">
    <reaction evidence="10">
        <text>L-methionine + ATP + H2O = S-adenosyl-L-methionine + phosphate + diphosphate</text>
        <dbReference type="Rhea" id="RHEA:21080"/>
        <dbReference type="ChEBI" id="CHEBI:15377"/>
        <dbReference type="ChEBI" id="CHEBI:30616"/>
        <dbReference type="ChEBI" id="CHEBI:33019"/>
        <dbReference type="ChEBI" id="CHEBI:43474"/>
        <dbReference type="ChEBI" id="CHEBI:57844"/>
        <dbReference type="ChEBI" id="CHEBI:59789"/>
        <dbReference type="EC" id="2.5.1.6"/>
    </reaction>
</comment>
<feature type="domain" description="S-adenosylmethionine synthetase C-terminal" evidence="16">
    <location>
        <begin position="250"/>
        <end position="389"/>
    </location>
</feature>
<keyword evidence="18" id="KW-1185">Reference proteome</keyword>
<evidence type="ECO:0000313" key="18">
    <source>
        <dbReference type="Proteomes" id="UP000437709"/>
    </source>
</evidence>
<dbReference type="InterPro" id="IPR022628">
    <property type="entry name" value="S-AdoMet_synt_N"/>
</dbReference>
<feature type="compositionally biased region" description="Low complexity" evidence="13">
    <location>
        <begin position="401"/>
        <end position="415"/>
    </location>
</feature>
<evidence type="ECO:0000256" key="13">
    <source>
        <dbReference type="SAM" id="MobiDB-lite"/>
    </source>
</evidence>
<dbReference type="GO" id="GO:0005524">
    <property type="term" value="F:ATP binding"/>
    <property type="evidence" value="ECO:0007669"/>
    <property type="project" value="UniProtKB-UniRule"/>
</dbReference>
<proteinExistence type="inferred from homology"/>
<feature type="domain" description="S-adenosylmethionine synthetase N-terminal" evidence="14">
    <location>
        <begin position="8"/>
        <end position="104"/>
    </location>
</feature>
<keyword evidence="4 10" id="KW-0808">Transferase</keyword>
<evidence type="ECO:0000256" key="12">
    <source>
        <dbReference type="RuleBase" id="RU004462"/>
    </source>
</evidence>
<feature type="region of interest" description="Disordered" evidence="13">
    <location>
        <begin position="396"/>
        <end position="425"/>
    </location>
</feature>
<dbReference type="InterPro" id="IPR002133">
    <property type="entry name" value="S-AdoMet_synthetase"/>
</dbReference>
<sequence length="425" mass="45049">MATAALRQFTSESVTEGHPDKVCDRISDTILDAMLEQDPAARVAVETVVTTGLVHVVGEVTTDAYVEIPQLVRDEVRRIGYTSSAIGFDGSSCGVSVSIGQQSPDISAGVSKSLEERTEAGGFDELDHQGAGDQGLMFGYACDDTAELMPLPVHLAHRLAERLALVRKEAVVAGLRPDGKTQVTIGYDGDKAVSLDTVVVSTQHDEHVGQDWLAGAIAAEVVAPVLTAAGLDLVTEGHELLVNPTGKFVVGGPMGDAGLTGRKIIVDTYGGMSRHGGGAFSGKDPSKVDRSASYAMRWVAKNVVAAGLARRCEVQVAYAIGRAHPVGLFVETFGTETVPVERIVAAVREVFDLRPAAIIRDLDLLRPIYRHTSAYGHFGRELPDFTWERTDRTADLQSAVAGPSAAERRPAAAPRPVEPAPLPTA</sequence>
<evidence type="ECO:0000256" key="8">
    <source>
        <dbReference type="ARBA" id="ARBA00022842"/>
    </source>
</evidence>
<dbReference type="PROSITE" id="PS00377">
    <property type="entry name" value="ADOMET_SYNTHASE_2"/>
    <property type="match status" value="1"/>
</dbReference>
<feature type="binding site" description="in other chain" evidence="10">
    <location>
        <begin position="178"/>
        <end position="180"/>
    </location>
    <ligand>
        <name>ATP</name>
        <dbReference type="ChEBI" id="CHEBI:30616"/>
        <note>ligand shared between two neighboring subunits</note>
    </ligand>
</feature>
<evidence type="ECO:0000259" key="16">
    <source>
        <dbReference type="Pfam" id="PF02773"/>
    </source>
</evidence>
<feature type="binding site" description="in other chain" evidence="10">
    <location>
        <begin position="262"/>
        <end position="263"/>
    </location>
    <ligand>
        <name>ATP</name>
        <dbReference type="ChEBI" id="CHEBI:30616"/>
        <note>ligand shared between two neighboring subunits</note>
    </ligand>
</feature>
<dbReference type="InterPro" id="IPR022636">
    <property type="entry name" value="S-AdoMet_synthetase_sfam"/>
</dbReference>
<dbReference type="GO" id="GO:0006730">
    <property type="term" value="P:one-carbon metabolic process"/>
    <property type="evidence" value="ECO:0007669"/>
    <property type="project" value="UniProtKB-KW"/>
</dbReference>
<reference evidence="17 18" key="1">
    <citation type="submission" date="2019-10" db="EMBL/GenBank/DDBJ databases">
        <title>Georgenia wutianyii sp. nov. and Georgenia yuyongxinii sp. nov. isolated from plateau pika (Ochotona curzoniae) in the Qinghai-Tibet plateau of China.</title>
        <authorList>
            <person name="Tian Z."/>
        </authorList>
    </citation>
    <scope>NUCLEOTIDE SEQUENCE [LARGE SCALE GENOMIC DNA]</scope>
    <source>
        <strain evidence="17 18">JCM 19765</strain>
    </source>
</reference>
<feature type="binding site" evidence="10">
    <location>
        <position position="46"/>
    </location>
    <ligand>
        <name>K(+)</name>
        <dbReference type="ChEBI" id="CHEBI:29103"/>
    </ligand>
</feature>
<dbReference type="OrthoDB" id="9801686at2"/>
<feature type="binding site" description="in other chain" evidence="10">
    <location>
        <position position="18"/>
    </location>
    <ligand>
        <name>ATP</name>
        <dbReference type="ChEBI" id="CHEBI:30616"/>
        <note>ligand shared between two neighboring subunits</note>
    </ligand>
</feature>
<dbReference type="InterPro" id="IPR022631">
    <property type="entry name" value="ADOMET_SYNTHASE_CS"/>
</dbReference>
<dbReference type="UniPathway" id="UPA00315">
    <property type="reaction ID" value="UER00080"/>
</dbReference>
<comment type="caution">
    <text evidence="17">The sequence shown here is derived from an EMBL/GenBank/DDBJ whole genome shotgun (WGS) entry which is preliminary data.</text>
</comment>
<keyword evidence="9 10" id="KW-0630">Potassium</keyword>
<keyword evidence="10" id="KW-0963">Cytoplasm</keyword>
<feature type="binding site" evidence="10">
    <location>
        <position position="20"/>
    </location>
    <ligand>
        <name>Mg(2+)</name>
        <dbReference type="ChEBI" id="CHEBI:18420"/>
    </ligand>
</feature>
<evidence type="ECO:0000259" key="14">
    <source>
        <dbReference type="Pfam" id="PF00438"/>
    </source>
</evidence>
<dbReference type="PANTHER" id="PTHR11964">
    <property type="entry name" value="S-ADENOSYLMETHIONINE SYNTHETASE"/>
    <property type="match status" value="1"/>
</dbReference>
<evidence type="ECO:0000256" key="2">
    <source>
        <dbReference type="ARBA" id="ARBA00009685"/>
    </source>
</evidence>
<dbReference type="AlphaFoldDB" id="A0A6N7EK39"/>
<dbReference type="PIRSF" id="PIRSF000497">
    <property type="entry name" value="MAT"/>
    <property type="match status" value="1"/>
</dbReference>
<dbReference type="SUPFAM" id="SSF55973">
    <property type="entry name" value="S-adenosylmethionine synthetase"/>
    <property type="match status" value="3"/>
</dbReference>
<gene>
    <name evidence="10" type="primary">metK</name>
    <name evidence="17" type="ORF">GB881_05775</name>
</gene>
<feature type="domain" description="S-adenosylmethionine synthetase central" evidence="15">
    <location>
        <begin position="129"/>
        <end position="248"/>
    </location>
</feature>
<evidence type="ECO:0000256" key="7">
    <source>
        <dbReference type="ARBA" id="ARBA00022840"/>
    </source>
</evidence>
<organism evidence="17 18">
    <name type="scientific">Georgenia subflava</name>
    <dbReference type="NCBI Taxonomy" id="1622177"/>
    <lineage>
        <taxon>Bacteria</taxon>
        <taxon>Bacillati</taxon>
        <taxon>Actinomycetota</taxon>
        <taxon>Actinomycetes</taxon>
        <taxon>Micrococcales</taxon>
        <taxon>Bogoriellaceae</taxon>
        <taxon>Georgenia</taxon>
    </lineage>
</organism>
<feature type="binding site" evidence="10">
    <location>
        <position position="279"/>
    </location>
    <ligand>
        <name>ATP</name>
        <dbReference type="ChEBI" id="CHEBI:30616"/>
        <note>ligand shared between two neighboring subunits</note>
    </ligand>
</feature>
<comment type="subcellular location">
    <subcellularLocation>
        <location evidence="10 11">Cytoplasm</location>
    </subcellularLocation>
</comment>
<evidence type="ECO:0000256" key="6">
    <source>
        <dbReference type="ARBA" id="ARBA00022741"/>
    </source>
</evidence>
<comment type="pathway">
    <text evidence="1 10">Amino-acid biosynthesis; S-adenosyl-L-methionine biosynthesis; S-adenosyl-L-methionine from L-methionine: step 1/1.</text>
</comment>
<keyword evidence="8 10" id="KW-0460">Magnesium</keyword>
<evidence type="ECO:0000256" key="11">
    <source>
        <dbReference type="RuleBase" id="RU000542"/>
    </source>
</evidence>
<comment type="cofactor">
    <cofactor evidence="10">
        <name>Mg(2+)</name>
        <dbReference type="ChEBI" id="CHEBI:18420"/>
    </cofactor>
    <text evidence="10">Binds 2 divalent ions per subunit.</text>
</comment>
<dbReference type="Gene3D" id="3.30.300.10">
    <property type="match status" value="3"/>
</dbReference>
<keyword evidence="5 10" id="KW-0479">Metal-binding</keyword>
<comment type="function">
    <text evidence="10">Catalyzes the formation of S-adenosylmethionine (AdoMet) from methionine and ATP. The overall synthetic reaction is composed of two sequential steps, AdoMet formation and the subsequent tripolyphosphate hydrolysis which occurs prior to release of AdoMet from the enzyme.</text>
</comment>
<feature type="region of interest" description="Flexible loop" evidence="10">
    <location>
        <begin position="102"/>
        <end position="112"/>
    </location>
</feature>
<dbReference type="Pfam" id="PF00438">
    <property type="entry name" value="S-AdoMet_synt_N"/>
    <property type="match status" value="1"/>
</dbReference>
<protein>
    <recommendedName>
        <fullName evidence="10">S-adenosylmethionine synthase</fullName>
        <shortName evidence="10">AdoMet synthase</shortName>
        <ecNumber evidence="10">2.5.1.6</ecNumber>
    </recommendedName>
    <alternativeName>
        <fullName evidence="10">MAT</fullName>
    </alternativeName>
    <alternativeName>
        <fullName evidence="10">Methionine adenosyltransferase</fullName>
    </alternativeName>
</protein>